<dbReference type="AlphaFoldDB" id="H1PPT0"/>
<evidence type="ECO:0008006" key="4">
    <source>
        <dbReference type="Google" id="ProtNLM"/>
    </source>
</evidence>
<evidence type="ECO:0000313" key="3">
    <source>
        <dbReference type="Proteomes" id="UP000003233"/>
    </source>
</evidence>
<keyword evidence="1" id="KW-0812">Transmembrane</keyword>
<organism evidence="2 3">
    <name type="scientific">Fusobacterium ulcerans 12-1B</name>
    <dbReference type="NCBI Taxonomy" id="457404"/>
    <lineage>
        <taxon>Bacteria</taxon>
        <taxon>Fusobacteriati</taxon>
        <taxon>Fusobacteriota</taxon>
        <taxon>Fusobacteriia</taxon>
        <taxon>Fusobacteriales</taxon>
        <taxon>Fusobacteriaceae</taxon>
        <taxon>Fusobacterium</taxon>
    </lineage>
</organism>
<accession>H1PPT0</accession>
<dbReference type="HOGENOM" id="CLU_285255_0_0_0"/>
<gene>
    <name evidence="2" type="ORF">HMPREF0402_00423</name>
</gene>
<name>H1PPT0_9FUSO</name>
<evidence type="ECO:0000313" key="2">
    <source>
        <dbReference type="EMBL" id="EHO83405.1"/>
    </source>
</evidence>
<proteinExistence type="predicted"/>
<dbReference type="PATRIC" id="fig|457404.5.peg.832"/>
<dbReference type="RefSeq" id="WP_008695747.1">
    <property type="nucleotide sequence ID" value="NZ_KE161007.1"/>
</dbReference>
<dbReference type="Proteomes" id="UP000003233">
    <property type="component" value="Unassembled WGS sequence"/>
</dbReference>
<keyword evidence="1" id="KW-0472">Membrane</keyword>
<dbReference type="BioCyc" id="FSP457404-HMP:GTSQ-424-MONOMER"/>
<keyword evidence="3" id="KW-1185">Reference proteome</keyword>
<dbReference type="EMBL" id="AGWJ02000002">
    <property type="protein sequence ID" value="EHO83405.1"/>
    <property type="molecule type" value="Genomic_DNA"/>
</dbReference>
<keyword evidence="1" id="KW-1133">Transmembrane helix</keyword>
<reference evidence="2 3" key="1">
    <citation type="submission" date="2012-07" db="EMBL/GenBank/DDBJ databases">
        <title>The Genome Sequence of Fusobacterium ulcerans 12_1B.</title>
        <authorList>
            <consortium name="The Broad Institute Genome Sequencing Platform"/>
            <person name="Earl A."/>
            <person name="Ward D."/>
            <person name="Feldgarden M."/>
            <person name="Gevers D."/>
            <person name="Strauss J."/>
            <person name="Ambrose C.E."/>
            <person name="Allen-Vercoe E."/>
            <person name="Walker B."/>
            <person name="Young S.K."/>
            <person name="Zeng Q."/>
            <person name="Gargeya S."/>
            <person name="Fitzgerald M."/>
            <person name="Haas B."/>
            <person name="Abouelleil A."/>
            <person name="Alvarado L."/>
            <person name="Arachchi H.M."/>
            <person name="Berlin A.M."/>
            <person name="Chapman S.B."/>
            <person name="Goldberg J."/>
            <person name="Griggs A."/>
            <person name="Gujja S."/>
            <person name="Hansen M."/>
            <person name="Howarth C."/>
            <person name="Imamovic A."/>
            <person name="Larimer J."/>
            <person name="McCowen C."/>
            <person name="Montmayeur A."/>
            <person name="Murphy C."/>
            <person name="Neiman D."/>
            <person name="Pearson M."/>
            <person name="Priest M."/>
            <person name="Roberts A."/>
            <person name="Saif S."/>
            <person name="Shea T."/>
            <person name="Sisk P."/>
            <person name="Sykes S."/>
            <person name="Wortman J."/>
            <person name="Nusbaum C."/>
            <person name="Birren B."/>
        </authorList>
    </citation>
    <scope>NUCLEOTIDE SEQUENCE [LARGE SCALE GENOMIC DNA]</scope>
    <source>
        <strain evidence="2 3">12_1B</strain>
    </source>
</reference>
<feature type="transmembrane region" description="Helical" evidence="1">
    <location>
        <begin position="20"/>
        <end position="37"/>
    </location>
</feature>
<sequence>MIKELMKEIKNRNKKKSINITLGVIIGYILTGGIVYSEEIPLKKKAIYDEEIKWLWPFEKGSGKKKLGENINGEELPPEPEVIPPKKDEIPWEHDPDGIVEDGLEQDSIDMYTGILKREWNKEEKKWKVVGLQDENGDGIADIYNPDGDFDGDGIENKYDKNWALNDGKQNDHFISSNGLGYVDSGNIIKILNKNDWNSDEIKSHLYSEGQQNLYKNGMKNLEDIDIKTVTKLNKYNEEYNKENKIVNSSDNVGNFENKLKEIGQNKLDEYNNFIPIDDLINGDENGNYINKTNDIVSEQNSGYKIISEILLVNKGRINNANSLSYGAQGTLRGHDKVHIYNYGEIETKADNKNSKIGVHSGQYISGSAVLGEAYNYGKIKITGIHQSNNSGVSGQNMSTSESDTKYLSENKSVFFAYNYGVMEIENIGGGNVGGQSRYAMIDVGTDFNHTGNLYNYGIIITNNNGDNAGISGNYSTNEGQSSSGANIRHNLYNYGEINVKSGVFNTDKSRSRINVGQSASGFSLGYATVEIYNYGNINIEGENKKGTTDLTAAENNYGQYSKPRNVGSTTFEVKGAVINYGEIKIKSNFENSLSWGQISTTSSEDIKENSLYNYGNIDIDSTIQAIGQSISSTSVNSQIYNYGIINTEADTSIGQVGSGASTSINNYGQIRVKGETQDTAGMKITDGAKGFNYGIIEVDNKDLTIENMGTGMWADGKDSEAFNYGSIVVTGLTGTVENGMDTAYMRATNGGKVYNYGWLELKDSLEALTIGEGVNSSTKAGYRSAGDFDLKGEMKIMAETGKGDIYSKENFITAGGNGKEGNISGLENLTSSGVYEISTIERKGDNGENVIDLVMNKTKNIENLEKDSNTRRMIKELKLDNAVYGKDSEFAKSNKEFSEMISRKVSEGESLENLLGFEYANLNGQIVESGKVLLENQEKVMNADRTYLSGQFNKENNFDAVIINPQNESKIGIFHLNSDKDLDSHASVTYRYDLESTTLILQNNKNYMIGMNYSKLDYKNRNSNMKKTSVFAGHNYTKSLGDISEYRNYLNGTLTFNSMDRNGKRDNFKSYTLNMRNEYVRELDIKGLTYSEFTAGLKTTVFGHEKIKEHGADLTSDRNIEVKEKIGISNEVNLGVLMNKSYELGKNKGKNNFGISTYLEYKKELMPIEDWRDEFTIGTGSYTKYNKPVKEHDLGVGLVVISARYEIKDELSGTLSFSADTLGDTMTTFKIEYKF</sequence>
<evidence type="ECO:0000256" key="1">
    <source>
        <dbReference type="SAM" id="Phobius"/>
    </source>
</evidence>
<comment type="caution">
    <text evidence="2">The sequence shown here is derived from an EMBL/GenBank/DDBJ whole genome shotgun (WGS) entry which is preliminary data.</text>
</comment>
<protein>
    <recommendedName>
        <fullName evidence="4">Autotransporter domain-containing protein</fullName>
    </recommendedName>
</protein>